<sequence length="337" mass="36135">MVGWRPGGEICPVCGGEGRGSVSYPAAICRDCEGRLVDWADRPVDITNTSFLGTGIQVSNGEDVVANDDTPIFVDGIACWAREARFGGVVVQPVAGWLMPPFPSDTPDECKTLAAFGYDGRAVLDFLIAASPWGSIDQAIASLSLFAHPDVVTATGRRAVFRTVRGRTADRGTIVDGVMVDDNASPAAAFEWSTGLKRATTRDLTCCHLYASSSDPEAYTDLRNIFYAPSFIAKLTDSQARSLPEVHALHILRYRAFALHGYCGPGSTIRPPKPQNYDALTWADPAGAGASADQVQATLRARLAQKPKDRITKSVARCGWVFTGGHPDPLVVYDGRS</sequence>
<dbReference type="Proteomes" id="UP000218288">
    <property type="component" value="Chromosome"/>
</dbReference>
<gene>
    <name evidence="1" type="ORF">MPPM_1941</name>
</gene>
<organism evidence="1 2">
    <name type="scientific">Methylorubrum populi</name>
    <dbReference type="NCBI Taxonomy" id="223967"/>
    <lineage>
        <taxon>Bacteria</taxon>
        <taxon>Pseudomonadati</taxon>
        <taxon>Pseudomonadota</taxon>
        <taxon>Alphaproteobacteria</taxon>
        <taxon>Hyphomicrobiales</taxon>
        <taxon>Methylobacteriaceae</taxon>
        <taxon>Methylorubrum</taxon>
    </lineage>
</organism>
<dbReference type="AlphaFoldDB" id="A0A160PDI7"/>
<accession>A0A160PDI7</accession>
<dbReference type="EMBL" id="AP014809">
    <property type="protein sequence ID" value="BAU90546.1"/>
    <property type="molecule type" value="Genomic_DNA"/>
</dbReference>
<evidence type="ECO:0000313" key="1">
    <source>
        <dbReference type="EMBL" id="BAU90546.1"/>
    </source>
</evidence>
<name>A0A160PDI7_9HYPH</name>
<dbReference type="RefSeq" id="WP_244573528.1">
    <property type="nucleotide sequence ID" value="NZ_AP014809.1"/>
</dbReference>
<protein>
    <submittedName>
        <fullName evidence="1">Uncharacterized protein</fullName>
    </submittedName>
</protein>
<evidence type="ECO:0000313" key="2">
    <source>
        <dbReference type="Proteomes" id="UP000218288"/>
    </source>
</evidence>
<proteinExistence type="predicted"/>
<reference evidence="1 2" key="1">
    <citation type="journal article" date="2016" name="Genome Announc.">
        <title>Complete Genome Sequence of Methylobacterium populi P-1M, Isolated from Pink-Pigmented Household Biofilm.</title>
        <authorList>
            <person name="Morohoshi T."/>
            <person name="Ikeda T."/>
        </authorList>
    </citation>
    <scope>NUCLEOTIDE SEQUENCE [LARGE SCALE GENOMIC DNA]</scope>
    <source>
        <strain evidence="1 2">P-1M</strain>
    </source>
</reference>